<sequence length="325" mass="35631">MLNNECQTFETSDFAVSSQRLQCSPPPPPPPGPPPVLPLLPYHCSAVRFLMHSEASTPFVSPPPPLQLPPVSYPYLLNGEITVDSCIFLPRRSRPISASSQPPARPSRRHQLRRNPRIPSSPQDKAACARFRLAKKKSSTKKSASRVSGVQDAAPLTTASFSLPSIRPTVIAVMQTVSGAAVRITQRLTSGISPAGIRYVGSTIWQRALQPATVALSIVSAMLHPTTKGLLAATLRSRTSRPPTNSNKSKSRLPPRYLLWALGGYATLIFCSLLACGLRHYWDAVESHEDMVPDSRVWLADLDMVDLEALRDAYPQYDFYVLPVD</sequence>
<evidence type="ECO:0000313" key="3">
    <source>
        <dbReference type="EMBL" id="RDX44208.1"/>
    </source>
</evidence>
<keyword evidence="2" id="KW-0472">Membrane</keyword>
<keyword evidence="2" id="KW-1133">Transmembrane helix</keyword>
<feature type="transmembrane region" description="Helical" evidence="2">
    <location>
        <begin position="257"/>
        <end position="282"/>
    </location>
</feature>
<keyword evidence="2" id="KW-0812">Transmembrane</keyword>
<evidence type="ECO:0000256" key="2">
    <source>
        <dbReference type="SAM" id="Phobius"/>
    </source>
</evidence>
<dbReference type="AlphaFoldDB" id="A0A371CVA0"/>
<proteinExistence type="predicted"/>
<evidence type="ECO:0000256" key="1">
    <source>
        <dbReference type="SAM" id="MobiDB-lite"/>
    </source>
</evidence>
<reference evidence="3 4" key="1">
    <citation type="journal article" date="2018" name="Biotechnol. Biofuels">
        <title>Integrative visual omics of the white-rot fungus Polyporus brumalis exposes the biotechnological potential of its oxidative enzymes for delignifying raw plant biomass.</title>
        <authorList>
            <person name="Miyauchi S."/>
            <person name="Rancon A."/>
            <person name="Drula E."/>
            <person name="Hage H."/>
            <person name="Chaduli D."/>
            <person name="Favel A."/>
            <person name="Grisel S."/>
            <person name="Henrissat B."/>
            <person name="Herpoel-Gimbert I."/>
            <person name="Ruiz-Duenas F.J."/>
            <person name="Chevret D."/>
            <person name="Hainaut M."/>
            <person name="Lin J."/>
            <person name="Wang M."/>
            <person name="Pangilinan J."/>
            <person name="Lipzen A."/>
            <person name="Lesage-Meessen L."/>
            <person name="Navarro D."/>
            <person name="Riley R."/>
            <person name="Grigoriev I.V."/>
            <person name="Zhou S."/>
            <person name="Raouche S."/>
            <person name="Rosso M.N."/>
        </authorList>
    </citation>
    <scope>NUCLEOTIDE SEQUENCE [LARGE SCALE GENOMIC DNA]</scope>
    <source>
        <strain evidence="3 4">BRFM 1820</strain>
    </source>
</reference>
<feature type="region of interest" description="Disordered" evidence="1">
    <location>
        <begin position="94"/>
        <end position="125"/>
    </location>
</feature>
<accession>A0A371CVA0</accession>
<feature type="compositionally biased region" description="Basic residues" evidence="1">
    <location>
        <begin position="106"/>
        <end position="116"/>
    </location>
</feature>
<organism evidence="3 4">
    <name type="scientific">Lentinus brumalis</name>
    <dbReference type="NCBI Taxonomy" id="2498619"/>
    <lineage>
        <taxon>Eukaryota</taxon>
        <taxon>Fungi</taxon>
        <taxon>Dikarya</taxon>
        <taxon>Basidiomycota</taxon>
        <taxon>Agaricomycotina</taxon>
        <taxon>Agaricomycetes</taxon>
        <taxon>Polyporales</taxon>
        <taxon>Polyporaceae</taxon>
        <taxon>Lentinus</taxon>
    </lineage>
</organism>
<name>A0A371CVA0_9APHY</name>
<dbReference type="Proteomes" id="UP000256964">
    <property type="component" value="Unassembled WGS sequence"/>
</dbReference>
<dbReference type="EMBL" id="KZ857453">
    <property type="protein sequence ID" value="RDX44208.1"/>
    <property type="molecule type" value="Genomic_DNA"/>
</dbReference>
<keyword evidence="4" id="KW-1185">Reference proteome</keyword>
<gene>
    <name evidence="3" type="ORF">OH76DRAFT_1111091</name>
</gene>
<protein>
    <submittedName>
        <fullName evidence="3">Uncharacterized protein</fullName>
    </submittedName>
</protein>
<evidence type="ECO:0000313" key="4">
    <source>
        <dbReference type="Proteomes" id="UP000256964"/>
    </source>
</evidence>